<keyword evidence="1" id="KW-1133">Transmembrane helix</keyword>
<proteinExistence type="predicted"/>
<keyword evidence="1" id="KW-0472">Membrane</keyword>
<keyword evidence="1" id="KW-0812">Transmembrane</keyword>
<name>A0A0F9SIY6_9ZZZZ</name>
<feature type="transmembrane region" description="Helical" evidence="1">
    <location>
        <begin position="103"/>
        <end position="126"/>
    </location>
</feature>
<gene>
    <name evidence="2" type="ORF">LCGC14_0465830</name>
</gene>
<feature type="transmembrane region" description="Helical" evidence="1">
    <location>
        <begin position="34"/>
        <end position="62"/>
    </location>
</feature>
<comment type="caution">
    <text evidence="2">The sequence shown here is derived from an EMBL/GenBank/DDBJ whole genome shotgun (WGS) entry which is preliminary data.</text>
</comment>
<protein>
    <submittedName>
        <fullName evidence="2">Uncharacterized protein</fullName>
    </submittedName>
</protein>
<evidence type="ECO:0000256" key="1">
    <source>
        <dbReference type="SAM" id="Phobius"/>
    </source>
</evidence>
<accession>A0A0F9SIY6</accession>
<evidence type="ECO:0000313" key="2">
    <source>
        <dbReference type="EMBL" id="KKN67029.1"/>
    </source>
</evidence>
<dbReference type="AlphaFoldDB" id="A0A0F9SIY6"/>
<reference evidence="2" key="1">
    <citation type="journal article" date="2015" name="Nature">
        <title>Complex archaea that bridge the gap between prokaryotes and eukaryotes.</title>
        <authorList>
            <person name="Spang A."/>
            <person name="Saw J.H."/>
            <person name="Jorgensen S.L."/>
            <person name="Zaremba-Niedzwiedzka K."/>
            <person name="Martijn J."/>
            <person name="Lind A.E."/>
            <person name="van Eijk R."/>
            <person name="Schleper C."/>
            <person name="Guy L."/>
            <person name="Ettema T.J."/>
        </authorList>
    </citation>
    <scope>NUCLEOTIDE SEQUENCE</scope>
</reference>
<sequence>MSKLKQLKEAMANTPPQRLAKIEYQSHMFQMLGIATVCSILIFKGFWYIIFAFVFGLGISYAQGMSAYKKYRNISMLVEPEKPENFEGDISFTRRRSKIIEHVYGTVPKWTSIVIAVIMSTIVMPLDSARVLLMLGFLILIPTFYFIFYFGLFYWIAYPQYKAEMKIK</sequence>
<organism evidence="2">
    <name type="scientific">marine sediment metagenome</name>
    <dbReference type="NCBI Taxonomy" id="412755"/>
    <lineage>
        <taxon>unclassified sequences</taxon>
        <taxon>metagenomes</taxon>
        <taxon>ecological metagenomes</taxon>
    </lineage>
</organism>
<dbReference type="EMBL" id="LAZR01000485">
    <property type="protein sequence ID" value="KKN67029.1"/>
    <property type="molecule type" value="Genomic_DNA"/>
</dbReference>
<feature type="transmembrane region" description="Helical" evidence="1">
    <location>
        <begin position="132"/>
        <end position="158"/>
    </location>
</feature>